<dbReference type="InterPro" id="IPR029058">
    <property type="entry name" value="AB_hydrolase_fold"/>
</dbReference>
<accession>A0ABY7PJ91</accession>
<dbReference type="SUPFAM" id="SSF53474">
    <property type="entry name" value="alpha/beta-Hydrolases"/>
    <property type="match status" value="1"/>
</dbReference>
<dbReference type="InterPro" id="IPR000073">
    <property type="entry name" value="AB_hydrolase_1"/>
</dbReference>
<dbReference type="PANTHER" id="PTHR43798:SF33">
    <property type="entry name" value="HYDROLASE, PUTATIVE (AFU_ORTHOLOGUE AFUA_2G14860)-RELATED"/>
    <property type="match status" value="1"/>
</dbReference>
<feature type="domain" description="AB hydrolase-1" evidence="1">
    <location>
        <begin position="25"/>
        <end position="243"/>
    </location>
</feature>
<sequence length="270" mass="28833">MQRMTGEAAGRPMVAWRKAGQGPSVVCVHGAGVSSRELRPLLEALGPRHDAWSVDLPGFGANAGPARPLGLRALADSLADWLTAVGLDQLTAVGLDQAVLLGSSFGCQIAVDLAVRRPERVTALVLVGPTVDPAARGFLRQLLRWAHNAPQERASMAPLNLADYRDAGPRRLVEAFAEALRDRIEDKLPYVPVPTLVVRGARDRLVPQEWAEEVTRLLPAGRLAVVAESGHMVPYRQPHALAALVTDFLTCLTGDQATAAGRPQAQGPAR</sequence>
<organism evidence="2 3">
    <name type="scientific">Streptomyces camelliae</name>
    <dbReference type="NCBI Taxonomy" id="3004093"/>
    <lineage>
        <taxon>Bacteria</taxon>
        <taxon>Bacillati</taxon>
        <taxon>Actinomycetota</taxon>
        <taxon>Actinomycetes</taxon>
        <taxon>Kitasatosporales</taxon>
        <taxon>Streptomycetaceae</taxon>
        <taxon>Streptomyces</taxon>
    </lineage>
</organism>
<name>A0ABY7PJ91_9ACTN</name>
<dbReference type="InterPro" id="IPR050266">
    <property type="entry name" value="AB_hydrolase_sf"/>
</dbReference>
<evidence type="ECO:0000313" key="2">
    <source>
        <dbReference type="EMBL" id="WBO68568.1"/>
    </source>
</evidence>
<proteinExistence type="predicted"/>
<dbReference type="RefSeq" id="WP_270085802.1">
    <property type="nucleotide sequence ID" value="NZ_CP115300.1"/>
</dbReference>
<dbReference type="Proteomes" id="UP001212326">
    <property type="component" value="Chromosome"/>
</dbReference>
<dbReference type="PANTHER" id="PTHR43798">
    <property type="entry name" value="MONOACYLGLYCEROL LIPASE"/>
    <property type="match status" value="1"/>
</dbReference>
<evidence type="ECO:0000259" key="1">
    <source>
        <dbReference type="Pfam" id="PF12697"/>
    </source>
</evidence>
<dbReference type="EMBL" id="CP115300">
    <property type="protein sequence ID" value="WBO68568.1"/>
    <property type="molecule type" value="Genomic_DNA"/>
</dbReference>
<dbReference type="Pfam" id="PF12697">
    <property type="entry name" value="Abhydrolase_6"/>
    <property type="match status" value="1"/>
</dbReference>
<keyword evidence="2" id="KW-0378">Hydrolase</keyword>
<evidence type="ECO:0000313" key="3">
    <source>
        <dbReference type="Proteomes" id="UP001212326"/>
    </source>
</evidence>
<dbReference type="PRINTS" id="PR00111">
    <property type="entry name" value="ABHYDROLASE"/>
</dbReference>
<reference evidence="2 3" key="1">
    <citation type="submission" date="2022-12" db="EMBL/GenBank/DDBJ databases">
        <authorList>
            <person name="Mo P."/>
        </authorList>
    </citation>
    <scope>NUCLEOTIDE SEQUENCE [LARGE SCALE GENOMIC DNA]</scope>
    <source>
        <strain evidence="2 3">HUAS 2-6</strain>
    </source>
</reference>
<dbReference type="GO" id="GO:0016787">
    <property type="term" value="F:hydrolase activity"/>
    <property type="evidence" value="ECO:0007669"/>
    <property type="project" value="UniProtKB-KW"/>
</dbReference>
<dbReference type="Gene3D" id="3.40.50.1820">
    <property type="entry name" value="alpha/beta hydrolase"/>
    <property type="match status" value="1"/>
</dbReference>
<protein>
    <submittedName>
        <fullName evidence="2">Alpha/beta hydrolase</fullName>
    </submittedName>
</protein>
<keyword evidence="3" id="KW-1185">Reference proteome</keyword>
<gene>
    <name evidence="2" type="ORF">O1G22_40030</name>
</gene>